<evidence type="ECO:0000313" key="11">
    <source>
        <dbReference type="EMBL" id="EFC49444.1"/>
    </source>
</evidence>
<evidence type="ECO:0000256" key="3">
    <source>
        <dbReference type="ARBA" id="ARBA00022692"/>
    </source>
</evidence>
<evidence type="ECO:0000256" key="1">
    <source>
        <dbReference type="ARBA" id="ARBA00004308"/>
    </source>
</evidence>
<evidence type="ECO:0000256" key="8">
    <source>
        <dbReference type="SAM" id="Phobius"/>
    </source>
</evidence>
<keyword evidence="3 8" id="KW-0812">Transmembrane</keyword>
<dbReference type="RefSeq" id="XP_002682188.1">
    <property type="nucleotide sequence ID" value="XM_002682142.1"/>
</dbReference>
<dbReference type="SUPFAM" id="SSF50911">
    <property type="entry name" value="Mannose 6-phosphate receptor domain"/>
    <property type="match status" value="1"/>
</dbReference>
<keyword evidence="5 8" id="KW-1133">Transmembrane helix</keyword>
<feature type="signal peptide" evidence="9">
    <location>
        <begin position="1"/>
        <end position="25"/>
    </location>
</feature>
<keyword evidence="4 9" id="KW-0732">Signal</keyword>
<evidence type="ECO:0000313" key="12">
    <source>
        <dbReference type="Proteomes" id="UP000006671"/>
    </source>
</evidence>
<accession>D2V1B8</accession>
<dbReference type="EMBL" id="GG738848">
    <property type="protein sequence ID" value="EFC49444.1"/>
    <property type="molecule type" value="Genomic_DNA"/>
</dbReference>
<dbReference type="VEuPathDB" id="AmoebaDB:NAEGRDRAFT_78226"/>
<evidence type="ECO:0000259" key="10">
    <source>
        <dbReference type="PROSITE" id="PS51914"/>
    </source>
</evidence>
<dbReference type="Proteomes" id="UP000006671">
    <property type="component" value="Unassembled WGS sequence"/>
</dbReference>
<protein>
    <recommendedName>
        <fullName evidence="10">MRH domain-containing protein</fullName>
    </recommendedName>
</protein>
<dbReference type="InterPro" id="IPR009011">
    <property type="entry name" value="Man6P_isomerase_rcpt-bd_dom_sf"/>
</dbReference>
<organism evidence="12">
    <name type="scientific">Naegleria gruberi</name>
    <name type="common">Amoeba</name>
    <dbReference type="NCBI Taxonomy" id="5762"/>
    <lineage>
        <taxon>Eukaryota</taxon>
        <taxon>Discoba</taxon>
        <taxon>Heterolobosea</taxon>
        <taxon>Tetramitia</taxon>
        <taxon>Eutetramitia</taxon>
        <taxon>Vahlkampfiidae</taxon>
        <taxon>Naegleria</taxon>
    </lineage>
</organism>
<keyword evidence="7" id="KW-1015">Disulfide bond</keyword>
<evidence type="ECO:0000256" key="4">
    <source>
        <dbReference type="ARBA" id="ARBA00022729"/>
    </source>
</evidence>
<dbReference type="KEGG" id="ngr:NAEGRDRAFT_78226"/>
<dbReference type="PROSITE" id="PS51914">
    <property type="entry name" value="MRH"/>
    <property type="match status" value="1"/>
</dbReference>
<dbReference type="GeneID" id="8855220"/>
<evidence type="ECO:0000256" key="6">
    <source>
        <dbReference type="ARBA" id="ARBA00023136"/>
    </source>
</evidence>
<gene>
    <name evidence="11" type="ORF">NAEGRDRAFT_78226</name>
</gene>
<evidence type="ECO:0000256" key="2">
    <source>
        <dbReference type="ARBA" id="ARBA00022448"/>
    </source>
</evidence>
<keyword evidence="2" id="KW-0813">Transport</keyword>
<dbReference type="InterPro" id="IPR044865">
    <property type="entry name" value="MRH_dom"/>
</dbReference>
<sequence length="446" mass="49754">MFRLTFRFLTLLLLLLTCCVNVVFSASSCSLKIGDVGIIELSNIDIPGSGYTVAGTDANWNFYFNICGSITNPSTAVCTVDAQGYQYSKQYNLCFPIGVKGVPQISLNSTSDGLVVKVVHAGIPATDGVSRALSISLTCDLTAPERPTLTFSGESREGGVINYGFSGKSKLACPYAKKTVEWGRVMEINVDFANLTFPELKSVYGQPNLVLKLNPIQQRNVLFYIGNCLVNEWNSIESVKEDHFYQNYGCISLIAQELNSNEAVQSVWQFSNSNQEMVAIVQSNLTQQVISNRNPDYSFTISPPSAVYNLFYAKKISFNYTKFEIGQTYSIQSDNSAPFTATFTTQPQTYFEIRIENTATIQDVYIGKKPITWNIERNQFFNYDYHLNLTQKETIYSGEATQYYLVSSKGGFKVTITEHAFRNDSNRCVGGSLLIIALIFSLLYFV</sequence>
<dbReference type="InParanoid" id="D2V1B8"/>
<dbReference type="PANTHER" id="PTHR15071:SF0">
    <property type="entry name" value="MANNOSE 6-PHOSPHATE RECEPTOR-LIKE PROTEIN 1"/>
    <property type="match status" value="1"/>
</dbReference>
<keyword evidence="12" id="KW-1185">Reference proteome</keyword>
<comment type="subcellular location">
    <subcellularLocation>
        <location evidence="1">Endomembrane system</location>
    </subcellularLocation>
</comment>
<feature type="chain" id="PRO_5003037206" description="MRH domain-containing protein" evidence="9">
    <location>
        <begin position="26"/>
        <end position="446"/>
    </location>
</feature>
<evidence type="ECO:0000256" key="5">
    <source>
        <dbReference type="ARBA" id="ARBA00022989"/>
    </source>
</evidence>
<evidence type="ECO:0000256" key="7">
    <source>
        <dbReference type="ARBA" id="ARBA00023157"/>
    </source>
</evidence>
<keyword evidence="6 8" id="KW-0472">Membrane</keyword>
<dbReference type="PROSITE" id="PS51257">
    <property type="entry name" value="PROKAR_LIPOPROTEIN"/>
    <property type="match status" value="1"/>
</dbReference>
<dbReference type="GO" id="GO:0010008">
    <property type="term" value="C:endosome membrane"/>
    <property type="evidence" value="ECO:0007669"/>
    <property type="project" value="UniProtKB-SubCell"/>
</dbReference>
<dbReference type="AlphaFoldDB" id="D2V1B8"/>
<feature type="domain" description="MRH" evidence="10">
    <location>
        <begin position="27"/>
        <end position="175"/>
    </location>
</feature>
<feature type="transmembrane region" description="Helical" evidence="8">
    <location>
        <begin position="429"/>
        <end position="445"/>
    </location>
</feature>
<proteinExistence type="predicted"/>
<reference evidence="11 12" key="1">
    <citation type="journal article" date="2010" name="Cell">
        <title>The genome of Naegleria gruberi illuminates early eukaryotic versatility.</title>
        <authorList>
            <person name="Fritz-Laylin L.K."/>
            <person name="Prochnik S.E."/>
            <person name="Ginger M.L."/>
            <person name="Dacks J.B."/>
            <person name="Carpenter M.L."/>
            <person name="Field M.C."/>
            <person name="Kuo A."/>
            <person name="Paredez A."/>
            <person name="Chapman J."/>
            <person name="Pham J."/>
            <person name="Shu S."/>
            <person name="Neupane R."/>
            <person name="Cipriano M."/>
            <person name="Mancuso J."/>
            <person name="Tu H."/>
            <person name="Salamov A."/>
            <person name="Lindquist E."/>
            <person name="Shapiro H."/>
            <person name="Lucas S."/>
            <person name="Grigoriev I.V."/>
            <person name="Cande W.Z."/>
            <person name="Fulton C."/>
            <person name="Rokhsar D.S."/>
            <person name="Dawson S.C."/>
        </authorList>
    </citation>
    <scope>NUCLEOTIDE SEQUENCE [LARGE SCALE GENOMIC DNA]</scope>
    <source>
        <strain evidence="11 12">NEG-M</strain>
    </source>
</reference>
<dbReference type="GO" id="GO:0000139">
    <property type="term" value="C:Golgi membrane"/>
    <property type="evidence" value="ECO:0007669"/>
    <property type="project" value="UniProtKB-SubCell"/>
</dbReference>
<evidence type="ECO:0000256" key="9">
    <source>
        <dbReference type="SAM" id="SignalP"/>
    </source>
</evidence>
<name>D2V1B8_NAEGR</name>
<dbReference type="Gene3D" id="2.70.130.10">
    <property type="entry name" value="Mannose-6-phosphate receptor binding domain"/>
    <property type="match status" value="1"/>
</dbReference>
<dbReference type="PANTHER" id="PTHR15071">
    <property type="entry name" value="MANNOSE-6-PHOSPHATE RECEPTOR FAMILY MEMBER"/>
    <property type="match status" value="1"/>
</dbReference>